<evidence type="ECO:0000256" key="8">
    <source>
        <dbReference type="ARBA" id="ARBA00023064"/>
    </source>
</evidence>
<comment type="similarity">
    <text evidence="2 10">Belongs to the gluconokinase GntK/GntV family.</text>
</comment>
<reference evidence="11" key="4">
    <citation type="submission" date="2023-01" db="EMBL/GenBank/DDBJ databases">
        <title>Draft genome sequence of Gluconobacter cerinus strain NBRC 3267.</title>
        <authorList>
            <person name="Sun Q."/>
            <person name="Mori K."/>
        </authorList>
    </citation>
    <scope>NUCLEOTIDE SEQUENCE</scope>
    <source>
        <strain evidence="11">NBRC 3267</strain>
    </source>
</reference>
<evidence type="ECO:0000313" key="14">
    <source>
        <dbReference type="Proteomes" id="UP001156614"/>
    </source>
</evidence>
<dbReference type="GO" id="GO:0019521">
    <property type="term" value="P:D-gluconate metabolic process"/>
    <property type="evidence" value="ECO:0007669"/>
    <property type="project" value="UniProtKB-KW"/>
</dbReference>
<evidence type="ECO:0000256" key="3">
    <source>
        <dbReference type="ARBA" id="ARBA00012054"/>
    </source>
</evidence>
<dbReference type="NCBIfam" id="TIGR01313">
    <property type="entry name" value="therm_gnt_kin"/>
    <property type="match status" value="1"/>
</dbReference>
<dbReference type="CDD" id="cd02021">
    <property type="entry name" value="GntK"/>
    <property type="match status" value="1"/>
</dbReference>
<dbReference type="PANTHER" id="PTHR43442">
    <property type="entry name" value="GLUCONOKINASE-RELATED"/>
    <property type="match status" value="1"/>
</dbReference>
<keyword evidence="6 10" id="KW-0418">Kinase</keyword>
<reference evidence="14" key="3">
    <citation type="journal article" date="2019" name="Int. J. Syst. Evol. Microbiol.">
        <title>The Global Catalogue of Microorganisms (GCM) 10K type strain sequencing project: providing services to taxonomists for standard genome sequencing and annotation.</title>
        <authorList>
            <consortium name="The Broad Institute Genomics Platform"/>
            <consortium name="The Broad Institute Genome Sequencing Center for Infectious Disease"/>
            <person name="Wu L."/>
            <person name="Ma J."/>
        </authorList>
    </citation>
    <scope>NUCLEOTIDE SEQUENCE [LARGE SCALE GENOMIC DNA]</scope>
    <source>
        <strain evidence="14">NBRC 3267</strain>
    </source>
</reference>
<protein>
    <recommendedName>
        <fullName evidence="3 10">Gluconokinase</fullName>
        <ecNumber evidence="3 10">2.7.1.12</ecNumber>
    </recommendedName>
</protein>
<name>A0A1B6VMG5_9PROT</name>
<dbReference type="Proteomes" id="UP001156614">
    <property type="component" value="Unassembled WGS sequence"/>
</dbReference>
<dbReference type="GO" id="GO:0005737">
    <property type="term" value="C:cytoplasm"/>
    <property type="evidence" value="ECO:0007669"/>
    <property type="project" value="TreeGrafter"/>
</dbReference>
<evidence type="ECO:0000313" key="11">
    <source>
        <dbReference type="EMBL" id="GLQ62429.1"/>
    </source>
</evidence>
<gene>
    <name evidence="12" type="ORF">A0123_00972</name>
    <name evidence="11" type="ORF">GCM10007867_12740</name>
</gene>
<evidence type="ECO:0000313" key="12">
    <source>
        <dbReference type="EMBL" id="OAJ68268.1"/>
    </source>
</evidence>
<keyword evidence="5 10" id="KW-0547">Nucleotide-binding</keyword>
<sequence length="192" mass="21526">MGTIETAHVSKAIGVRPRFLVVMGVSGTGKTTIATGLATRLGWHFQEGDALHPQSNVDKMSSGQPLTDEDRKPWLELCHDWLSREVKAGHGAVLTCSALKRIYREQLRRDLPVEFIHIRVARDTLADRMTHRKGHFMPPSLLPSQLSTFEEPGDDEPVIHVCGEDHPDVVLEKLIQQFRDEENQKELHAAVG</sequence>
<keyword evidence="7 10" id="KW-0067">ATP-binding</keyword>
<dbReference type="PATRIC" id="fig|38307.3.peg.1002"/>
<dbReference type="PANTHER" id="PTHR43442:SF3">
    <property type="entry name" value="GLUCONOKINASE-RELATED"/>
    <property type="match status" value="1"/>
</dbReference>
<keyword evidence="8" id="KW-0311">Gluconate utilization</keyword>
<evidence type="ECO:0000256" key="4">
    <source>
        <dbReference type="ARBA" id="ARBA00022679"/>
    </source>
</evidence>
<keyword evidence="4 10" id="KW-0808">Transferase</keyword>
<dbReference type="GO" id="GO:0005524">
    <property type="term" value="F:ATP binding"/>
    <property type="evidence" value="ECO:0007669"/>
    <property type="project" value="UniProtKB-KW"/>
</dbReference>
<proteinExistence type="inferred from homology"/>
<dbReference type="InterPro" id="IPR027417">
    <property type="entry name" value="P-loop_NTPase"/>
</dbReference>
<dbReference type="AlphaFoldDB" id="A0A1B6VMG5"/>
<dbReference type="RefSeq" id="WP_046899915.1">
    <property type="nucleotide sequence ID" value="NZ_BEWM01000001.1"/>
</dbReference>
<dbReference type="Proteomes" id="UP000077786">
    <property type="component" value="Unassembled WGS sequence"/>
</dbReference>
<organism evidence="12 13">
    <name type="scientific">Gluconobacter cerinus</name>
    <dbReference type="NCBI Taxonomy" id="38307"/>
    <lineage>
        <taxon>Bacteria</taxon>
        <taxon>Pseudomonadati</taxon>
        <taxon>Pseudomonadota</taxon>
        <taxon>Alphaproteobacteria</taxon>
        <taxon>Acetobacterales</taxon>
        <taxon>Acetobacteraceae</taxon>
        <taxon>Gluconobacter</taxon>
    </lineage>
</organism>
<comment type="catalytic activity">
    <reaction evidence="9 10">
        <text>D-gluconate + ATP = 6-phospho-D-gluconate + ADP + H(+)</text>
        <dbReference type="Rhea" id="RHEA:19433"/>
        <dbReference type="ChEBI" id="CHEBI:15378"/>
        <dbReference type="ChEBI" id="CHEBI:18391"/>
        <dbReference type="ChEBI" id="CHEBI:30616"/>
        <dbReference type="ChEBI" id="CHEBI:58759"/>
        <dbReference type="ChEBI" id="CHEBI:456216"/>
        <dbReference type="EC" id="2.7.1.12"/>
    </reaction>
</comment>
<dbReference type="EMBL" id="LUTU01000005">
    <property type="protein sequence ID" value="OAJ68268.1"/>
    <property type="molecule type" value="Genomic_DNA"/>
</dbReference>
<dbReference type="FunFam" id="3.40.50.300:FF:000522">
    <property type="entry name" value="Gluconokinase"/>
    <property type="match status" value="1"/>
</dbReference>
<evidence type="ECO:0000256" key="2">
    <source>
        <dbReference type="ARBA" id="ARBA00008420"/>
    </source>
</evidence>
<dbReference type="EMBL" id="BSNU01000002">
    <property type="protein sequence ID" value="GLQ62429.1"/>
    <property type="molecule type" value="Genomic_DNA"/>
</dbReference>
<reference evidence="11" key="1">
    <citation type="journal article" date="2014" name="Int. J. Syst. Evol. Microbiol.">
        <title>Complete genome sequence of Corynebacterium casei LMG S-19264T (=DSM 44701T), isolated from a smear-ripened cheese.</title>
        <authorList>
            <consortium name="US DOE Joint Genome Institute (JGI-PGF)"/>
            <person name="Walter F."/>
            <person name="Albersmeier A."/>
            <person name="Kalinowski J."/>
            <person name="Ruckert C."/>
        </authorList>
    </citation>
    <scope>NUCLEOTIDE SEQUENCE</scope>
    <source>
        <strain evidence="11">NBRC 3267</strain>
    </source>
</reference>
<evidence type="ECO:0000256" key="6">
    <source>
        <dbReference type="ARBA" id="ARBA00022777"/>
    </source>
</evidence>
<dbReference type="Pfam" id="PF13671">
    <property type="entry name" value="AAA_33"/>
    <property type="match status" value="1"/>
</dbReference>
<dbReference type="EC" id="2.7.1.12" evidence="3 10"/>
<reference evidence="12 13" key="2">
    <citation type="submission" date="2016-03" db="EMBL/GenBank/DDBJ databases">
        <title>Draft genome sequence of Gluconobacter cerinus strain CECT 9110.</title>
        <authorList>
            <person name="Sainz F."/>
            <person name="Mas A."/>
            <person name="Torija M.J."/>
        </authorList>
    </citation>
    <scope>NUCLEOTIDE SEQUENCE [LARGE SCALE GENOMIC DNA]</scope>
    <source>
        <strain evidence="12 13">CECT 9110</strain>
    </source>
</reference>
<comment type="pathway">
    <text evidence="1">Carbohydrate acid metabolism.</text>
</comment>
<evidence type="ECO:0000256" key="1">
    <source>
        <dbReference type="ARBA" id="ARBA00004761"/>
    </source>
</evidence>
<evidence type="ECO:0000256" key="10">
    <source>
        <dbReference type="RuleBase" id="RU363066"/>
    </source>
</evidence>
<dbReference type="GO" id="GO:0046316">
    <property type="term" value="F:gluconokinase activity"/>
    <property type="evidence" value="ECO:0007669"/>
    <property type="project" value="UniProtKB-EC"/>
</dbReference>
<evidence type="ECO:0000256" key="5">
    <source>
        <dbReference type="ARBA" id="ARBA00022741"/>
    </source>
</evidence>
<accession>A0A1B6VMG5</accession>
<evidence type="ECO:0000256" key="7">
    <source>
        <dbReference type="ARBA" id="ARBA00022840"/>
    </source>
</evidence>
<dbReference type="OrthoDB" id="9795716at2"/>
<evidence type="ECO:0000256" key="9">
    <source>
        <dbReference type="ARBA" id="ARBA00048090"/>
    </source>
</evidence>
<comment type="caution">
    <text evidence="12">The sequence shown here is derived from an EMBL/GenBank/DDBJ whole genome shotgun (WGS) entry which is preliminary data.</text>
</comment>
<dbReference type="Gene3D" id="3.40.50.300">
    <property type="entry name" value="P-loop containing nucleotide triphosphate hydrolases"/>
    <property type="match status" value="1"/>
</dbReference>
<evidence type="ECO:0000313" key="13">
    <source>
        <dbReference type="Proteomes" id="UP000077786"/>
    </source>
</evidence>
<keyword evidence="14" id="KW-1185">Reference proteome</keyword>
<dbReference type="SUPFAM" id="SSF52540">
    <property type="entry name" value="P-loop containing nucleoside triphosphate hydrolases"/>
    <property type="match status" value="1"/>
</dbReference>
<dbReference type="InterPro" id="IPR006001">
    <property type="entry name" value="Therm_gnt_kin"/>
</dbReference>